<accession>A0A2S5TEC7</accession>
<dbReference type="Pfam" id="PF02082">
    <property type="entry name" value="Rrf2"/>
    <property type="match status" value="1"/>
</dbReference>
<proteinExistence type="predicted"/>
<dbReference type="InterPro" id="IPR000944">
    <property type="entry name" value="Tscrpt_reg_Rrf2"/>
</dbReference>
<protein>
    <submittedName>
        <fullName evidence="2">Rrf2 family transcriptional regulator</fullName>
    </submittedName>
</protein>
<dbReference type="SUPFAM" id="SSF46785">
    <property type="entry name" value="Winged helix' DNA-binding domain"/>
    <property type="match status" value="1"/>
</dbReference>
<evidence type="ECO:0000313" key="3">
    <source>
        <dbReference type="Proteomes" id="UP000238220"/>
    </source>
</evidence>
<dbReference type="InterPro" id="IPR036390">
    <property type="entry name" value="WH_DNA-bd_sf"/>
</dbReference>
<dbReference type="GO" id="GO:0003677">
    <property type="term" value="F:DNA binding"/>
    <property type="evidence" value="ECO:0007669"/>
    <property type="project" value="UniProtKB-KW"/>
</dbReference>
<dbReference type="GO" id="GO:0003700">
    <property type="term" value="F:DNA-binding transcription factor activity"/>
    <property type="evidence" value="ECO:0007669"/>
    <property type="project" value="TreeGrafter"/>
</dbReference>
<keyword evidence="3" id="KW-1185">Reference proteome</keyword>
<sequence length="200" mass="21789">MGSSFSRSPPNMLQGRCHFSARKRRSSDVCREESPPAPLTSFLRIESGYLIASEPGVRLSLYTDLSLRLLVYLGGNTDGKPVGTARISEQLRVSTHHLHKVAQGLRKLGYVETVSGRLGGLRLLTPMDQLRIGDVVEAMEGSGRLADCKRGPCSLNGACLLKSALDAAERGFLDELKKYTLADVVQGPTLVRLQRLLRAA</sequence>
<dbReference type="InterPro" id="IPR036388">
    <property type="entry name" value="WH-like_DNA-bd_sf"/>
</dbReference>
<dbReference type="EMBL" id="PSNW01000007">
    <property type="protein sequence ID" value="PPE73272.1"/>
    <property type="molecule type" value="Genomic_DNA"/>
</dbReference>
<gene>
    <name evidence="2" type="ORF">C3942_13435</name>
</gene>
<keyword evidence="1" id="KW-0238">DNA-binding</keyword>
<evidence type="ECO:0000313" key="2">
    <source>
        <dbReference type="EMBL" id="PPE73272.1"/>
    </source>
</evidence>
<dbReference type="AlphaFoldDB" id="A0A2S5TEC7"/>
<dbReference type="Proteomes" id="UP000238220">
    <property type="component" value="Unassembled WGS sequence"/>
</dbReference>
<dbReference type="PANTHER" id="PTHR33221">
    <property type="entry name" value="WINGED HELIX-TURN-HELIX TRANSCRIPTIONAL REGULATOR, RRF2 FAMILY"/>
    <property type="match status" value="1"/>
</dbReference>
<reference evidence="2 3" key="1">
    <citation type="submission" date="2018-02" db="EMBL/GenBank/DDBJ databases">
        <title>Genome sequencing of Solimonas sp. HR-BB.</title>
        <authorList>
            <person name="Lee Y."/>
            <person name="Jeon C.O."/>
        </authorList>
    </citation>
    <scope>NUCLEOTIDE SEQUENCE [LARGE SCALE GENOMIC DNA]</scope>
    <source>
        <strain evidence="2 3">HR-BB</strain>
    </source>
</reference>
<name>A0A2S5TEC7_9GAMM</name>
<dbReference type="GO" id="GO:0005829">
    <property type="term" value="C:cytosol"/>
    <property type="evidence" value="ECO:0007669"/>
    <property type="project" value="TreeGrafter"/>
</dbReference>
<dbReference type="NCBIfam" id="TIGR00738">
    <property type="entry name" value="rrf2_super"/>
    <property type="match status" value="1"/>
</dbReference>
<dbReference type="PROSITE" id="PS51197">
    <property type="entry name" value="HTH_RRF2_2"/>
    <property type="match status" value="1"/>
</dbReference>
<comment type="caution">
    <text evidence="2">The sequence shown here is derived from an EMBL/GenBank/DDBJ whole genome shotgun (WGS) entry which is preliminary data.</text>
</comment>
<dbReference type="PANTHER" id="PTHR33221:SF4">
    <property type="entry name" value="HTH-TYPE TRANSCRIPTIONAL REPRESSOR NSRR"/>
    <property type="match status" value="1"/>
</dbReference>
<dbReference type="Gene3D" id="1.10.10.10">
    <property type="entry name" value="Winged helix-like DNA-binding domain superfamily/Winged helix DNA-binding domain"/>
    <property type="match status" value="1"/>
</dbReference>
<evidence type="ECO:0000256" key="1">
    <source>
        <dbReference type="ARBA" id="ARBA00023125"/>
    </source>
</evidence>
<organism evidence="2 3">
    <name type="scientific">Solimonas fluminis</name>
    <dbReference type="NCBI Taxonomy" id="2086571"/>
    <lineage>
        <taxon>Bacteria</taxon>
        <taxon>Pseudomonadati</taxon>
        <taxon>Pseudomonadota</taxon>
        <taxon>Gammaproteobacteria</taxon>
        <taxon>Nevskiales</taxon>
        <taxon>Nevskiaceae</taxon>
        <taxon>Solimonas</taxon>
    </lineage>
</organism>